<dbReference type="Gene3D" id="3.20.20.120">
    <property type="entry name" value="Enolase-like C-terminal domain"/>
    <property type="match status" value="1"/>
</dbReference>
<comment type="caution">
    <text evidence="3">The sequence shown here is derived from an EMBL/GenBank/DDBJ whole genome shotgun (WGS) entry which is preliminary data.</text>
</comment>
<dbReference type="InterPro" id="IPR029017">
    <property type="entry name" value="Enolase-like_N"/>
</dbReference>
<evidence type="ECO:0000313" key="4">
    <source>
        <dbReference type="Proteomes" id="UP000249590"/>
    </source>
</evidence>
<sequence length="402" mass="43228">MKITAVETLRLKRHATLIWVRLHTDEGLTGLGESWFGTAAIEADVHDRIAPAILGQDPSRIEHLHAAMRPYVGFYGTSTEIRALSAADVALWDIAGKVSGRPLCDLLGGRTRDRVRLYNTCAGPDYVSQSSDVRPGNFGLGASGDTAGTRYEDLTGFMERPAEVAAELLDMGIGAMKIWPFDFAEGAADGVGISVADLKRGLKPFEEIRAAHGDRMRLKAELHGIWGLGAAKTICRALEPIGMDWVEDPIWMDRTQDLRELMEATAAPLAGGETLGGLGQIRELIELGGIATPIIDVTWGGGITFARKAAGLAEAAARPIAFHDCSGPVTLAVSTHLALAAPNIVEQEFTRAFYYGWYHRLVTQLPPIENGMITVPDGPGLGLELAEGLERAEDAISIVTRL</sequence>
<gene>
    <name evidence="3" type="ORF">DLJ53_12000</name>
</gene>
<dbReference type="InterPro" id="IPR013341">
    <property type="entry name" value="Mandelate_racemase_N_dom"/>
</dbReference>
<dbReference type="GO" id="GO:0016829">
    <property type="term" value="F:lyase activity"/>
    <property type="evidence" value="ECO:0007669"/>
    <property type="project" value="UniProtKB-KW"/>
</dbReference>
<dbReference type="InterPro" id="IPR013342">
    <property type="entry name" value="Mandelate_racemase_C"/>
</dbReference>
<protein>
    <submittedName>
        <fullName evidence="3">Dehydratase</fullName>
    </submittedName>
</protein>
<dbReference type="InterPro" id="IPR029065">
    <property type="entry name" value="Enolase_C-like"/>
</dbReference>
<dbReference type="EMBL" id="QHHQ01000002">
    <property type="protein sequence ID" value="RAI02089.1"/>
    <property type="molecule type" value="Genomic_DNA"/>
</dbReference>
<dbReference type="PANTHER" id="PTHR48080:SF2">
    <property type="entry name" value="D-GALACTONATE DEHYDRATASE"/>
    <property type="match status" value="1"/>
</dbReference>
<evidence type="ECO:0000313" key="3">
    <source>
        <dbReference type="EMBL" id="RAI02089.1"/>
    </source>
</evidence>
<dbReference type="CDD" id="cd03316">
    <property type="entry name" value="MR_like"/>
    <property type="match status" value="1"/>
</dbReference>
<reference evidence="3 4" key="1">
    <citation type="submission" date="2018-05" db="EMBL/GenBank/DDBJ databases">
        <title>Acuticoccus sediminis sp. nov., isolated from deep-sea sediment of Indian Ocean.</title>
        <authorList>
            <person name="Liu X."/>
            <person name="Lai Q."/>
            <person name="Du Y."/>
            <person name="Sun F."/>
            <person name="Zhang X."/>
            <person name="Wang S."/>
            <person name="Shao Z."/>
        </authorList>
    </citation>
    <scope>NUCLEOTIDE SEQUENCE [LARGE SCALE GENOMIC DNA]</scope>
    <source>
        <strain evidence="3 4">PTG4-2</strain>
    </source>
</reference>
<dbReference type="InterPro" id="IPR034593">
    <property type="entry name" value="DgoD-like"/>
</dbReference>
<dbReference type="AlphaFoldDB" id="A0A8B2NUA8"/>
<dbReference type="Gene3D" id="3.30.390.10">
    <property type="entry name" value="Enolase-like, N-terminal domain"/>
    <property type="match status" value="1"/>
</dbReference>
<dbReference type="Pfam" id="PF02746">
    <property type="entry name" value="MR_MLE_N"/>
    <property type="match status" value="1"/>
</dbReference>
<dbReference type="SUPFAM" id="SSF51604">
    <property type="entry name" value="Enolase C-terminal domain-like"/>
    <property type="match status" value="1"/>
</dbReference>
<organism evidence="3 4">
    <name type="scientific">Acuticoccus sediminis</name>
    <dbReference type="NCBI Taxonomy" id="2184697"/>
    <lineage>
        <taxon>Bacteria</taxon>
        <taxon>Pseudomonadati</taxon>
        <taxon>Pseudomonadota</taxon>
        <taxon>Alphaproteobacteria</taxon>
        <taxon>Hyphomicrobiales</taxon>
        <taxon>Amorphaceae</taxon>
        <taxon>Acuticoccus</taxon>
    </lineage>
</organism>
<accession>A0A8B2NUA8</accession>
<keyword evidence="4" id="KW-1185">Reference proteome</keyword>
<dbReference type="SFLD" id="SFLDS00001">
    <property type="entry name" value="Enolase"/>
    <property type="match status" value="1"/>
</dbReference>
<dbReference type="Pfam" id="PF13378">
    <property type="entry name" value="MR_MLE_C"/>
    <property type="match status" value="1"/>
</dbReference>
<feature type="domain" description="Mandelate racemase/muconate lactonizing enzyme C-terminal" evidence="2">
    <location>
        <begin position="158"/>
        <end position="268"/>
    </location>
</feature>
<evidence type="ECO:0000259" key="2">
    <source>
        <dbReference type="SMART" id="SM00922"/>
    </source>
</evidence>
<dbReference type="PANTHER" id="PTHR48080">
    <property type="entry name" value="D-GALACTONATE DEHYDRATASE-RELATED"/>
    <property type="match status" value="1"/>
</dbReference>
<dbReference type="SUPFAM" id="SSF54826">
    <property type="entry name" value="Enolase N-terminal domain-like"/>
    <property type="match status" value="1"/>
</dbReference>
<dbReference type="RefSeq" id="WP_111345414.1">
    <property type="nucleotide sequence ID" value="NZ_QHHQ01000002.1"/>
</dbReference>
<dbReference type="OrthoDB" id="9802699at2"/>
<name>A0A8B2NUA8_9HYPH</name>
<dbReference type="SFLD" id="SFLDG00179">
    <property type="entry name" value="mandelate_racemase"/>
    <property type="match status" value="1"/>
</dbReference>
<evidence type="ECO:0000256" key="1">
    <source>
        <dbReference type="ARBA" id="ARBA00023239"/>
    </source>
</evidence>
<proteinExistence type="predicted"/>
<dbReference type="SMART" id="SM00922">
    <property type="entry name" value="MR_MLE"/>
    <property type="match status" value="1"/>
</dbReference>
<keyword evidence="1" id="KW-0456">Lyase</keyword>
<dbReference type="Proteomes" id="UP000249590">
    <property type="component" value="Unassembled WGS sequence"/>
</dbReference>
<dbReference type="InterPro" id="IPR036849">
    <property type="entry name" value="Enolase-like_C_sf"/>
</dbReference>